<reference evidence="16" key="1">
    <citation type="submission" date="2016-01" db="EMBL/GenBank/DDBJ databases">
        <authorList>
            <person name="Mitreva M."/>
            <person name="Pepin K.H."/>
            <person name="Mihindukulasuriya K.A."/>
            <person name="Fulton R."/>
            <person name="Fronick C."/>
            <person name="O'Laughlin M."/>
            <person name="Miner T."/>
            <person name="Herter B."/>
            <person name="Rosa B.A."/>
            <person name="Cordes M."/>
            <person name="Tomlinson C."/>
            <person name="Wollam A."/>
            <person name="Palsikar V.B."/>
            <person name="Mardis E.R."/>
            <person name="Wilson R.K."/>
        </authorList>
    </citation>
    <scope>NUCLEOTIDE SEQUENCE [LARGE SCALE GENOMIC DNA]</scope>
    <source>
        <strain evidence="16">KA00683</strain>
    </source>
</reference>
<proteinExistence type="inferred from homology"/>
<feature type="domain" description="Guanylate kinase-like" evidence="14">
    <location>
        <begin position="2"/>
        <end position="184"/>
    </location>
</feature>
<dbReference type="GO" id="GO:0005829">
    <property type="term" value="C:cytosol"/>
    <property type="evidence" value="ECO:0007669"/>
    <property type="project" value="TreeGrafter"/>
</dbReference>
<evidence type="ECO:0000256" key="7">
    <source>
        <dbReference type="ARBA" id="ARBA00022679"/>
    </source>
</evidence>
<dbReference type="CDD" id="cd00071">
    <property type="entry name" value="GMPK"/>
    <property type="match status" value="1"/>
</dbReference>
<comment type="similarity">
    <text evidence="3 13">Belongs to the guanylate kinase family.</text>
</comment>
<dbReference type="InterPro" id="IPR017665">
    <property type="entry name" value="Guanylate_kinase"/>
</dbReference>
<keyword evidence="6 13" id="KW-0963">Cytoplasm</keyword>
<dbReference type="PATRIC" id="fig|322095.3.peg.1230"/>
<dbReference type="Gene3D" id="3.30.63.10">
    <property type="entry name" value="Guanylate Kinase phosphate binding domain"/>
    <property type="match status" value="1"/>
</dbReference>
<keyword evidence="10 13" id="KW-0067">ATP-binding</keyword>
<protein>
    <recommendedName>
        <fullName evidence="5 13">Guanylate kinase</fullName>
        <ecNumber evidence="4 13">2.7.4.8</ecNumber>
    </recommendedName>
    <alternativeName>
        <fullName evidence="11 13">GMP kinase</fullName>
    </alternativeName>
</protein>
<sequence>MGKLIIISAPSGTGKSTLINRLLAEHPELRLGFSVSATSRPPRGQEQHGVEYYFFSPEEFKAGIERGDFLEHEEVYPGRYYGTLRSEVDRRIAAGDRVIFDVDCVGGLNIKKGYGHEALSIFIEPPSIEELRRRLVGRSTDSPEVIEERVAKAAHELTYAPLFDRVLTNDDLERCYGEFYSIVSAFLSED</sequence>
<comment type="catalytic activity">
    <reaction evidence="12 13">
        <text>GMP + ATP = GDP + ADP</text>
        <dbReference type="Rhea" id="RHEA:20780"/>
        <dbReference type="ChEBI" id="CHEBI:30616"/>
        <dbReference type="ChEBI" id="CHEBI:58115"/>
        <dbReference type="ChEBI" id="CHEBI:58189"/>
        <dbReference type="ChEBI" id="CHEBI:456216"/>
        <dbReference type="EC" id="2.7.4.8"/>
    </reaction>
</comment>
<evidence type="ECO:0000256" key="2">
    <source>
        <dbReference type="ARBA" id="ARBA00004496"/>
    </source>
</evidence>
<keyword evidence="8 13" id="KW-0547">Nucleotide-binding</keyword>
<evidence type="ECO:0000256" key="4">
    <source>
        <dbReference type="ARBA" id="ARBA00012961"/>
    </source>
</evidence>
<evidence type="ECO:0000256" key="10">
    <source>
        <dbReference type="ARBA" id="ARBA00022840"/>
    </source>
</evidence>
<dbReference type="PANTHER" id="PTHR23117:SF13">
    <property type="entry name" value="GUANYLATE KINASE"/>
    <property type="match status" value="1"/>
</dbReference>
<dbReference type="AlphaFoldDB" id="A0A134B7I9"/>
<dbReference type="Pfam" id="PF00625">
    <property type="entry name" value="Guanylate_kin"/>
    <property type="match status" value="1"/>
</dbReference>
<dbReference type="HAMAP" id="MF_00328">
    <property type="entry name" value="Guanylate_kinase"/>
    <property type="match status" value="1"/>
</dbReference>
<dbReference type="InterPro" id="IPR008144">
    <property type="entry name" value="Guanylate_kin-like_dom"/>
</dbReference>
<dbReference type="PROSITE" id="PS50052">
    <property type="entry name" value="GUANYLATE_KINASE_2"/>
    <property type="match status" value="1"/>
</dbReference>
<comment type="function">
    <text evidence="1 13">Essential for recycling GMP and indirectly, cGMP.</text>
</comment>
<evidence type="ECO:0000256" key="6">
    <source>
        <dbReference type="ARBA" id="ARBA00022490"/>
    </source>
</evidence>
<dbReference type="GO" id="GO:0005524">
    <property type="term" value="F:ATP binding"/>
    <property type="evidence" value="ECO:0007669"/>
    <property type="project" value="UniProtKB-UniRule"/>
</dbReference>
<comment type="subcellular location">
    <subcellularLocation>
        <location evidence="2 13">Cytoplasm</location>
    </subcellularLocation>
</comment>
<evidence type="ECO:0000256" key="1">
    <source>
        <dbReference type="ARBA" id="ARBA00003531"/>
    </source>
</evidence>
<evidence type="ECO:0000313" key="15">
    <source>
        <dbReference type="EMBL" id="KXB75904.1"/>
    </source>
</evidence>
<evidence type="ECO:0000256" key="8">
    <source>
        <dbReference type="ARBA" id="ARBA00022741"/>
    </source>
</evidence>
<name>A0A134B7I9_9PORP</name>
<evidence type="ECO:0000256" key="3">
    <source>
        <dbReference type="ARBA" id="ARBA00005790"/>
    </source>
</evidence>
<keyword evidence="16" id="KW-1185">Reference proteome</keyword>
<dbReference type="FunFam" id="3.30.63.10:FF:000005">
    <property type="entry name" value="Guanylate kinase"/>
    <property type="match status" value="1"/>
</dbReference>
<keyword evidence="7 13" id="KW-0808">Transferase</keyword>
<organism evidence="15 16">
    <name type="scientific">Porphyromonas somerae</name>
    <dbReference type="NCBI Taxonomy" id="322095"/>
    <lineage>
        <taxon>Bacteria</taxon>
        <taxon>Pseudomonadati</taxon>
        <taxon>Bacteroidota</taxon>
        <taxon>Bacteroidia</taxon>
        <taxon>Bacteroidales</taxon>
        <taxon>Porphyromonadaceae</taxon>
        <taxon>Porphyromonas</taxon>
    </lineage>
</organism>
<evidence type="ECO:0000256" key="9">
    <source>
        <dbReference type="ARBA" id="ARBA00022777"/>
    </source>
</evidence>
<evidence type="ECO:0000313" key="16">
    <source>
        <dbReference type="Proteomes" id="UP000070224"/>
    </source>
</evidence>
<accession>A0A134B7I9</accession>
<dbReference type="GO" id="GO:0004385">
    <property type="term" value="F:GMP kinase activity"/>
    <property type="evidence" value="ECO:0007669"/>
    <property type="project" value="UniProtKB-UniRule"/>
</dbReference>
<evidence type="ECO:0000259" key="14">
    <source>
        <dbReference type="PROSITE" id="PS50052"/>
    </source>
</evidence>
<evidence type="ECO:0000256" key="12">
    <source>
        <dbReference type="ARBA" id="ARBA00048594"/>
    </source>
</evidence>
<evidence type="ECO:0000256" key="13">
    <source>
        <dbReference type="HAMAP-Rule" id="MF_00328"/>
    </source>
</evidence>
<evidence type="ECO:0000256" key="11">
    <source>
        <dbReference type="ARBA" id="ARBA00030128"/>
    </source>
</evidence>
<gene>
    <name evidence="13" type="primary">gmk</name>
    <name evidence="15" type="ORF">HMPREF3185_01246</name>
</gene>
<dbReference type="OrthoDB" id="9808150at2"/>
<comment type="caution">
    <text evidence="15">The sequence shown here is derived from an EMBL/GenBank/DDBJ whole genome shotgun (WGS) entry which is preliminary data.</text>
</comment>
<dbReference type="SMART" id="SM00072">
    <property type="entry name" value="GuKc"/>
    <property type="match status" value="1"/>
</dbReference>
<dbReference type="PANTHER" id="PTHR23117">
    <property type="entry name" value="GUANYLATE KINASE-RELATED"/>
    <property type="match status" value="1"/>
</dbReference>
<dbReference type="NCBIfam" id="TIGR03263">
    <property type="entry name" value="guanyl_kin"/>
    <property type="match status" value="1"/>
</dbReference>
<dbReference type="Proteomes" id="UP000070224">
    <property type="component" value="Unassembled WGS sequence"/>
</dbReference>
<dbReference type="STRING" id="322095.HMPREF3185_01246"/>
<dbReference type="EC" id="2.7.4.8" evidence="4 13"/>
<dbReference type="InterPro" id="IPR027417">
    <property type="entry name" value="P-loop_NTPase"/>
</dbReference>
<dbReference type="InterPro" id="IPR008145">
    <property type="entry name" value="GK/Ca_channel_bsu"/>
</dbReference>
<dbReference type="RefSeq" id="WP_060935517.1">
    <property type="nucleotide sequence ID" value="NZ_KQ960447.1"/>
</dbReference>
<dbReference type="SUPFAM" id="SSF52540">
    <property type="entry name" value="P-loop containing nucleoside triphosphate hydrolases"/>
    <property type="match status" value="1"/>
</dbReference>
<keyword evidence="9 13" id="KW-0418">Kinase</keyword>
<evidence type="ECO:0000256" key="5">
    <source>
        <dbReference type="ARBA" id="ARBA00016296"/>
    </source>
</evidence>
<dbReference type="EMBL" id="LSDK01000083">
    <property type="protein sequence ID" value="KXB75904.1"/>
    <property type="molecule type" value="Genomic_DNA"/>
</dbReference>
<feature type="binding site" evidence="13">
    <location>
        <begin position="9"/>
        <end position="16"/>
    </location>
    <ligand>
        <name>ATP</name>
        <dbReference type="ChEBI" id="CHEBI:30616"/>
    </ligand>
</feature>
<dbReference type="Gene3D" id="3.40.50.300">
    <property type="entry name" value="P-loop containing nucleotide triphosphate hydrolases"/>
    <property type="match status" value="1"/>
</dbReference>